<proteinExistence type="predicted"/>
<gene>
    <name evidence="1" type="ORF">CUREI_09500</name>
</gene>
<dbReference type="AlphaFoldDB" id="A0A077HM60"/>
<dbReference type="Proteomes" id="UP000028939">
    <property type="component" value="Chromosome"/>
</dbReference>
<reference evidence="1 2" key="1">
    <citation type="submission" date="2014-08" db="EMBL/GenBank/DDBJ databases">
        <title>Complete genome sequence of Corynebacterium ureicelerivorans DSM 45051, a lipophilic and urea-splitting isolate from a blood culture of a septicaemia patient.</title>
        <authorList>
            <person name="Tippelt A."/>
            <person name="Albersmeier A."/>
            <person name="Brinkrolf K."/>
            <person name="Ruckert C."/>
            <person name="Tauch A."/>
        </authorList>
    </citation>
    <scope>NUCLEOTIDE SEQUENCE [LARGE SCALE GENOMIC DNA]</scope>
    <source>
        <strain evidence="1 2">IMMIB RIV-2301</strain>
    </source>
</reference>
<accession>A0A077HM60</accession>
<sequence>MSAVIAFKATCGKEVAVRRTVMVVLALVAALGLADTAVASQVERTLAPAGAEAQVTATPFALSGVSGRIPRVTVRRTDADIPGPGVGTASVELFNLELDTPKDALHGEIVGANARLVRRRIRLDGVGFGELLGITDLDIANPYDISPAGGVASEARLTGTVPGADQPATVIVTLRLADGVFHMRPSQLLEVPDGDEQAVLDGFTFDLDTRTLPLGGPADLVQLNGGSLEFSHDRVNTVVEPADLEPLARASTLENHG</sequence>
<dbReference type="EMBL" id="CP009215">
    <property type="protein sequence ID" value="AIL97479.1"/>
    <property type="molecule type" value="Genomic_DNA"/>
</dbReference>
<organism evidence="1 2">
    <name type="scientific">Corynebacterium ureicelerivorans</name>
    <dbReference type="NCBI Taxonomy" id="401472"/>
    <lineage>
        <taxon>Bacteria</taxon>
        <taxon>Bacillati</taxon>
        <taxon>Actinomycetota</taxon>
        <taxon>Actinomycetes</taxon>
        <taxon>Mycobacteriales</taxon>
        <taxon>Corynebacteriaceae</taxon>
        <taxon>Corynebacterium</taxon>
    </lineage>
</organism>
<dbReference type="STRING" id="401472.CUREI_09500"/>
<protein>
    <recommendedName>
        <fullName evidence="3">DUF2993 domain-containing protein</fullName>
    </recommendedName>
</protein>
<evidence type="ECO:0000313" key="1">
    <source>
        <dbReference type="EMBL" id="AIL97479.1"/>
    </source>
</evidence>
<dbReference type="HOGENOM" id="CLU_036478_0_0_11"/>
<name>A0A077HM60_9CORY</name>
<evidence type="ECO:0008006" key="3">
    <source>
        <dbReference type="Google" id="ProtNLM"/>
    </source>
</evidence>
<dbReference type="InterPro" id="IPR021373">
    <property type="entry name" value="DUF2993"/>
</dbReference>
<dbReference type="OrthoDB" id="4417239at2"/>
<dbReference type="KEGG" id="cuv:CUREI_09500"/>
<keyword evidence="2" id="KW-1185">Reference proteome</keyword>
<evidence type="ECO:0000313" key="2">
    <source>
        <dbReference type="Proteomes" id="UP000028939"/>
    </source>
</evidence>
<dbReference type="Pfam" id="PF11209">
    <property type="entry name" value="LmeA"/>
    <property type="match status" value="1"/>
</dbReference>